<gene>
    <name evidence="3" type="ORF">UFOPK1392_02471</name>
</gene>
<dbReference type="InterPro" id="IPR050237">
    <property type="entry name" value="ATP-dep_AMP-bd_enzyme"/>
</dbReference>
<dbReference type="InterPro" id="IPR042099">
    <property type="entry name" value="ANL_N_sf"/>
</dbReference>
<proteinExistence type="predicted"/>
<dbReference type="InterPro" id="IPR000873">
    <property type="entry name" value="AMP-dep_synth/lig_dom"/>
</dbReference>
<dbReference type="Pfam" id="PF00501">
    <property type="entry name" value="AMP-binding"/>
    <property type="match status" value="1"/>
</dbReference>
<dbReference type="Gene3D" id="3.40.50.12780">
    <property type="entry name" value="N-terminal domain of ligase-like"/>
    <property type="match status" value="1"/>
</dbReference>
<dbReference type="AlphaFoldDB" id="A0A6J5YGX3"/>
<dbReference type="Pfam" id="PF13193">
    <property type="entry name" value="AMP-binding_C"/>
    <property type="match status" value="1"/>
</dbReference>
<dbReference type="PANTHER" id="PTHR43767:SF1">
    <property type="entry name" value="NONRIBOSOMAL PEPTIDE SYNTHASE PES1 (EUROFUNG)-RELATED"/>
    <property type="match status" value="1"/>
</dbReference>
<dbReference type="EMBL" id="CAEMXZ010000197">
    <property type="protein sequence ID" value="CAB4324695.1"/>
    <property type="molecule type" value="Genomic_DNA"/>
</dbReference>
<dbReference type="PANTHER" id="PTHR43767">
    <property type="entry name" value="LONG-CHAIN-FATTY-ACID--COA LIGASE"/>
    <property type="match status" value="1"/>
</dbReference>
<dbReference type="InterPro" id="IPR025110">
    <property type="entry name" value="AMP-bd_C"/>
</dbReference>
<name>A0A6J5YGX3_9ZZZZ</name>
<dbReference type="InterPro" id="IPR020845">
    <property type="entry name" value="AMP-binding_CS"/>
</dbReference>
<protein>
    <submittedName>
        <fullName evidence="3">Unannotated protein</fullName>
    </submittedName>
</protein>
<dbReference type="GO" id="GO:0016878">
    <property type="term" value="F:acid-thiol ligase activity"/>
    <property type="evidence" value="ECO:0007669"/>
    <property type="project" value="UniProtKB-ARBA"/>
</dbReference>
<evidence type="ECO:0000259" key="1">
    <source>
        <dbReference type="Pfam" id="PF00501"/>
    </source>
</evidence>
<sequence>MSTDRSRSYNLGDLFELVAAAVPDRLCVAGGGIRYTFGEFDRRTNQVAQMLMAQGCEPGAKVAVYAWNRVEWAELFFGSCKARVVPINVNYRYVAHELEYLFDNSDSEVVIFERGFAPVIDEIRSKMTKVRSFLVMEDGTDHETPWAQSYEELVNAQSDASFDNNRSGDDLYFLYTGGTTGMPKGVMWRHEDIFFAALSSALGAPLTSPEEIAERSLPEEFARPSLIIAPLMHGAAQWGMCNMLFGGGPVVLYTGHGFDAHEIWSIAERETCMGITLVGDAMGRPLADALVDGSGSWDLSGLFRIGSGGGVFSPAVQQALKDALPHIMVMDSYGASETGAGGMSAEGGARRFIVSPELQVLDENLVPLAPGSEQIGQLARTGHIPLGYYKDEEKTAKTFPVDAEGRRWSVPGDSASVDADGVVTMLGRGSQCINTGGEKVYPEEVEEALKAHPAVYDALVVGLPDERWGERVVAVVQARAGTNPTLEDLATHCRNFVAGYKVPRAVTFVDQVKRSPSGKADYRWAKEAASGA</sequence>
<dbReference type="Gene3D" id="3.30.300.30">
    <property type="match status" value="1"/>
</dbReference>
<feature type="domain" description="AMP-binding enzyme C-terminal" evidence="2">
    <location>
        <begin position="444"/>
        <end position="519"/>
    </location>
</feature>
<feature type="domain" description="AMP-dependent synthetase/ligase" evidence="1">
    <location>
        <begin position="16"/>
        <end position="380"/>
    </location>
</feature>
<reference evidence="3" key="1">
    <citation type="submission" date="2020-05" db="EMBL/GenBank/DDBJ databases">
        <authorList>
            <person name="Chiriac C."/>
            <person name="Salcher M."/>
            <person name="Ghai R."/>
            <person name="Kavagutti S V."/>
        </authorList>
    </citation>
    <scope>NUCLEOTIDE SEQUENCE</scope>
</reference>
<accession>A0A6J5YGX3</accession>
<dbReference type="NCBIfam" id="NF005863">
    <property type="entry name" value="PRK07798.1"/>
    <property type="match status" value="1"/>
</dbReference>
<evidence type="ECO:0000313" key="3">
    <source>
        <dbReference type="EMBL" id="CAB4324695.1"/>
    </source>
</evidence>
<organism evidence="3">
    <name type="scientific">freshwater metagenome</name>
    <dbReference type="NCBI Taxonomy" id="449393"/>
    <lineage>
        <taxon>unclassified sequences</taxon>
        <taxon>metagenomes</taxon>
        <taxon>ecological metagenomes</taxon>
    </lineage>
</organism>
<dbReference type="PROSITE" id="PS00455">
    <property type="entry name" value="AMP_BINDING"/>
    <property type="match status" value="1"/>
</dbReference>
<dbReference type="SUPFAM" id="SSF56801">
    <property type="entry name" value="Acetyl-CoA synthetase-like"/>
    <property type="match status" value="1"/>
</dbReference>
<dbReference type="InterPro" id="IPR045851">
    <property type="entry name" value="AMP-bd_C_sf"/>
</dbReference>
<evidence type="ECO:0000259" key="2">
    <source>
        <dbReference type="Pfam" id="PF13193"/>
    </source>
</evidence>